<dbReference type="Proteomes" id="UP000306050">
    <property type="component" value="Chromosome SGRAM_23"/>
</dbReference>
<evidence type="ECO:0000313" key="5">
    <source>
        <dbReference type="Proteomes" id="UP000306050"/>
    </source>
</evidence>
<evidence type="ECO:0000313" key="4">
    <source>
        <dbReference type="EMBL" id="TKY86855.1"/>
    </source>
</evidence>
<gene>
    <name evidence="4" type="ORF">EX895_004143</name>
</gene>
<dbReference type="GO" id="GO:0005758">
    <property type="term" value="C:mitochondrial intermembrane space"/>
    <property type="evidence" value="ECO:0007669"/>
    <property type="project" value="TreeGrafter"/>
</dbReference>
<dbReference type="KEGG" id="sgra:EX895_004143"/>
<keyword evidence="5" id="KW-1185">Reference proteome</keyword>
<dbReference type="EMBL" id="SRRM01000015">
    <property type="protein sequence ID" value="TKY86855.1"/>
    <property type="molecule type" value="Genomic_DNA"/>
</dbReference>
<dbReference type="GeneID" id="40727038"/>
<dbReference type="RefSeq" id="XP_029738840.1">
    <property type="nucleotide sequence ID" value="XM_029884739.1"/>
</dbReference>
<comment type="similarity">
    <text evidence="1">Belongs to the TRIAP1/MDM35 family.</text>
</comment>
<feature type="compositionally biased region" description="Low complexity" evidence="3">
    <location>
        <begin position="12"/>
        <end position="34"/>
    </location>
</feature>
<feature type="compositionally biased region" description="Basic and acidic residues" evidence="3">
    <location>
        <begin position="1"/>
        <end position="10"/>
    </location>
</feature>
<proteinExistence type="inferred from homology"/>
<dbReference type="GO" id="GO:0005829">
    <property type="term" value="C:cytosol"/>
    <property type="evidence" value="ECO:0007669"/>
    <property type="project" value="TreeGrafter"/>
</dbReference>
<dbReference type="AlphaFoldDB" id="A0A4U7KQR6"/>
<dbReference type="PANTHER" id="PTHR46403">
    <property type="entry name" value="TP53-REGULATED INHIBITOR OF APOPTOSIS 1"/>
    <property type="match status" value="1"/>
</dbReference>
<evidence type="ECO:0000256" key="1">
    <source>
        <dbReference type="ARBA" id="ARBA00006196"/>
    </source>
</evidence>
<feature type="region of interest" description="Disordered" evidence="3">
    <location>
        <begin position="179"/>
        <end position="213"/>
    </location>
</feature>
<dbReference type="PANTHER" id="PTHR46403:SF1">
    <property type="entry name" value="TP53-REGULATED INHIBITOR OF APOPTOSIS 1"/>
    <property type="match status" value="1"/>
</dbReference>
<feature type="compositionally biased region" description="Basic and acidic residues" evidence="3">
    <location>
        <begin position="179"/>
        <end position="198"/>
    </location>
</feature>
<dbReference type="GO" id="GO:0045332">
    <property type="term" value="P:phospholipid translocation"/>
    <property type="evidence" value="ECO:0007669"/>
    <property type="project" value="TreeGrafter"/>
</dbReference>
<protein>
    <submittedName>
        <fullName evidence="4">Uncharacterized protein</fullName>
    </submittedName>
</protein>
<dbReference type="GO" id="GO:0005634">
    <property type="term" value="C:nucleus"/>
    <property type="evidence" value="ECO:0007669"/>
    <property type="project" value="TreeGrafter"/>
</dbReference>
<keyword evidence="2" id="KW-1015">Disulfide bond</keyword>
<dbReference type="Pfam" id="PF05254">
    <property type="entry name" value="UPF0203"/>
    <property type="match status" value="2"/>
</dbReference>
<feature type="region of interest" description="Disordered" evidence="3">
    <location>
        <begin position="87"/>
        <end position="144"/>
    </location>
</feature>
<evidence type="ECO:0000256" key="3">
    <source>
        <dbReference type="SAM" id="MobiDB-lite"/>
    </source>
</evidence>
<comment type="caution">
    <text evidence="4">The sequence shown here is derived from an EMBL/GenBank/DDBJ whole genome shotgun (WGS) entry which is preliminary data.</text>
</comment>
<sequence>MFFSKGKDEPAEAATSSTAAAPMTTSSSAPAVSPVDDAEWQAKGAAGLGAISSLSPECTPLKHRYDSCFNLWFKDYLAIGDDQIQDQQRQSEASTSGSTASLASTSSSSSSGSKKKSSWFSDSSSSLSNSTSASTLPELDVESRKQSIMERYDRDCAKLFKDYQTCVRKAVTERGLDDLIQQARKENPFPFDHQRQSDPRSNNPPFPFPAAKD</sequence>
<organism evidence="4 5">
    <name type="scientific">Sporisorium graminicola</name>
    <dbReference type="NCBI Taxonomy" id="280036"/>
    <lineage>
        <taxon>Eukaryota</taxon>
        <taxon>Fungi</taxon>
        <taxon>Dikarya</taxon>
        <taxon>Basidiomycota</taxon>
        <taxon>Ustilaginomycotina</taxon>
        <taxon>Ustilaginomycetes</taxon>
        <taxon>Ustilaginales</taxon>
        <taxon>Ustilaginaceae</taxon>
        <taxon>Sporisorium</taxon>
    </lineage>
</organism>
<dbReference type="GO" id="GO:1990050">
    <property type="term" value="F:phosphatidic acid transfer activity"/>
    <property type="evidence" value="ECO:0007669"/>
    <property type="project" value="TreeGrafter"/>
</dbReference>
<name>A0A4U7KQR6_9BASI</name>
<accession>A0A4U7KQR6</accession>
<feature type="compositionally biased region" description="Low complexity" evidence="3">
    <location>
        <begin position="87"/>
        <end position="136"/>
    </location>
</feature>
<feature type="compositionally biased region" description="Pro residues" evidence="3">
    <location>
        <begin position="202"/>
        <end position="213"/>
    </location>
</feature>
<reference evidence="4 5" key="1">
    <citation type="submission" date="2019-05" db="EMBL/GenBank/DDBJ databases">
        <title>Sporisorium graminicola CBS 10092 draft sequencing and annotation.</title>
        <authorList>
            <person name="Solano-Gonzalez S."/>
            <person name="Caddick M.X."/>
            <person name="Darby A."/>
        </authorList>
    </citation>
    <scope>NUCLEOTIDE SEQUENCE [LARGE SCALE GENOMIC DNA]</scope>
    <source>
        <strain evidence="4 5">CBS 10092</strain>
    </source>
</reference>
<feature type="region of interest" description="Disordered" evidence="3">
    <location>
        <begin position="1"/>
        <end position="34"/>
    </location>
</feature>
<dbReference type="InterPro" id="IPR007918">
    <property type="entry name" value="MDM35_apoptosis"/>
</dbReference>
<evidence type="ECO:0000256" key="2">
    <source>
        <dbReference type="ARBA" id="ARBA00023157"/>
    </source>
</evidence>
<dbReference type="OrthoDB" id="19091at2759"/>